<evidence type="ECO:0000313" key="2">
    <source>
        <dbReference type="Proteomes" id="UP000219020"/>
    </source>
</evidence>
<gene>
    <name evidence="1" type="ORF">BTN49_0349</name>
</gene>
<name>A0A2A5T733_9GAMM</name>
<reference evidence="2" key="1">
    <citation type="submission" date="2017-04" db="EMBL/GenBank/DDBJ databases">
        <title>Genome evolution of the luminous symbionts of deep sea anglerfish.</title>
        <authorList>
            <person name="Hendry T.A."/>
        </authorList>
    </citation>
    <scope>NUCLEOTIDE SEQUENCE [LARGE SCALE GENOMIC DNA]</scope>
    <source>
        <plasmid evidence="2">pmj1</plasmid>
    </source>
</reference>
<keyword evidence="2" id="KW-1185">Reference proteome</keyword>
<dbReference type="Proteomes" id="UP000219020">
    <property type="component" value="Plasmid pMJ1"/>
</dbReference>
<evidence type="ECO:0008006" key="3">
    <source>
        <dbReference type="Google" id="ProtNLM"/>
    </source>
</evidence>
<dbReference type="GeneID" id="66950629"/>
<protein>
    <recommendedName>
        <fullName evidence="3">DUF1059 domain-containing protein</fullName>
    </recommendedName>
</protein>
<sequence>MSRYYIDCRDYPSDVKCSVALTADTKEELLQAVVEYECKSEGCKIHGCEDTPEFRDNIVKEFKEGTPPL</sequence>
<dbReference type="OrthoDB" id="4560214at2"/>
<dbReference type="AlphaFoldDB" id="A0A2A5T733"/>
<proteinExistence type="predicted"/>
<comment type="caution">
    <text evidence="1">The sequence shown here is derived from an EMBL/GenBank/DDBJ whole genome shotgun (WGS) entry which is preliminary data.</text>
</comment>
<evidence type="ECO:0000313" key="1">
    <source>
        <dbReference type="EMBL" id="PCS23983.1"/>
    </source>
</evidence>
<geneLocation type="plasmid" evidence="2">
    <name>pmj1</name>
</geneLocation>
<organism evidence="1 2">
    <name type="scientific">Candidatus Enterovibrio escicola</name>
    <dbReference type="NCBI Taxonomy" id="1927127"/>
    <lineage>
        <taxon>Bacteria</taxon>
        <taxon>Pseudomonadati</taxon>
        <taxon>Pseudomonadota</taxon>
        <taxon>Gammaproteobacteria</taxon>
        <taxon>Vibrionales</taxon>
        <taxon>Vibrionaceae</taxon>
        <taxon>Enterovibrio</taxon>
    </lineage>
</organism>
<accession>A0A2A5T733</accession>
<dbReference type="RefSeq" id="WP_097355516.1">
    <property type="nucleotide sequence ID" value="NZ_CAWNJE010000001.1"/>
</dbReference>
<dbReference type="EMBL" id="NBYY01000008">
    <property type="protein sequence ID" value="PCS23983.1"/>
    <property type="molecule type" value="Genomic_DNA"/>
</dbReference>
<keyword evidence="1" id="KW-0614">Plasmid</keyword>